<name>M5BPQ1_THACB</name>
<organism evidence="4 5">
    <name type="scientific">Thanatephorus cucumeris (strain AG1-IB / isolate 7/3/14)</name>
    <name type="common">Lettuce bottom rot fungus</name>
    <name type="synonym">Rhizoctonia solani</name>
    <dbReference type="NCBI Taxonomy" id="1108050"/>
    <lineage>
        <taxon>Eukaryota</taxon>
        <taxon>Fungi</taxon>
        <taxon>Dikarya</taxon>
        <taxon>Basidiomycota</taxon>
        <taxon>Agaricomycotina</taxon>
        <taxon>Agaricomycetes</taxon>
        <taxon>Cantharellales</taxon>
        <taxon>Ceratobasidiaceae</taxon>
        <taxon>Rhizoctonia</taxon>
        <taxon>Rhizoctonia solani AG-1</taxon>
    </lineage>
</organism>
<evidence type="ECO:0000256" key="2">
    <source>
        <dbReference type="SAM" id="MobiDB-lite"/>
    </source>
</evidence>
<dbReference type="PROSITE" id="PS50069">
    <property type="entry name" value="CULLIN_2"/>
    <property type="match status" value="1"/>
</dbReference>
<comment type="caution">
    <text evidence="4">The sequence shown here is derived from an EMBL/GenBank/DDBJ whole genome shotgun (WGS) entry which is preliminary data.</text>
</comment>
<dbReference type="InterPro" id="IPR036388">
    <property type="entry name" value="WH-like_DNA-bd_sf"/>
</dbReference>
<dbReference type="SUPFAM" id="SSF75632">
    <property type="entry name" value="Cullin homology domain"/>
    <property type="match status" value="1"/>
</dbReference>
<dbReference type="InterPro" id="IPR036317">
    <property type="entry name" value="Cullin_homology_sf"/>
</dbReference>
<proteinExistence type="inferred from homology"/>
<dbReference type="HOGENOM" id="CLU_004747_0_0_1"/>
<dbReference type="InterPro" id="IPR036390">
    <property type="entry name" value="WH_DNA-bd_sf"/>
</dbReference>
<dbReference type="InterPro" id="IPR016158">
    <property type="entry name" value="Cullin_homology"/>
</dbReference>
<dbReference type="Gene3D" id="3.30.230.130">
    <property type="entry name" value="Cullin, Chain C, Domain 2"/>
    <property type="match status" value="1"/>
</dbReference>
<sequence length="287" mass="32764">MEKTLIVKLKSDYDPEFSAGDVMFRDLQQSATEMEDYRRRIGKSASDIDLCLNVMVLTHAKWPSFKENNMLESEESAKSHGRANKSSTASHVDLPPHARLSLTSRFPGGNKEISVSMYQALVLLLFNEQDQFSAAEIQSRTRLSQEDLTVTLQSLALGKKHVLLRADGKATKDIALEDQFKWNSEFTDPKRNIRIPSIQQQTTIEETQDAQDDILGGRPHAIDAAIVRIMKAKKTLTYEQIKTETIIALEKHFQPTVSDIKKRIDELQEKDYIVRDRKEKNVFHYVA</sequence>
<dbReference type="EMBL" id="CAOJ01003249">
    <property type="protein sequence ID" value="CCO28390.1"/>
    <property type="molecule type" value="Genomic_DNA"/>
</dbReference>
<feature type="region of interest" description="Disordered" evidence="2">
    <location>
        <begin position="72"/>
        <end position="94"/>
    </location>
</feature>
<evidence type="ECO:0000256" key="1">
    <source>
        <dbReference type="PROSITE-ProRule" id="PRU00330"/>
    </source>
</evidence>
<gene>
    <name evidence="4" type="ORF">BN14_02385</name>
</gene>
<dbReference type="Pfam" id="PF10557">
    <property type="entry name" value="Cullin_Nedd8"/>
    <property type="match status" value="1"/>
</dbReference>
<dbReference type="SMART" id="SM00884">
    <property type="entry name" value="Cullin_Nedd8"/>
    <property type="match status" value="1"/>
</dbReference>
<dbReference type="GO" id="GO:0031625">
    <property type="term" value="F:ubiquitin protein ligase binding"/>
    <property type="evidence" value="ECO:0007669"/>
    <property type="project" value="InterPro"/>
</dbReference>
<reference evidence="4 5" key="1">
    <citation type="journal article" date="2013" name="J. Biotechnol.">
        <title>Establishment and interpretation of the genome sequence of the phytopathogenic fungus Rhizoctonia solani AG1-IB isolate 7/3/14.</title>
        <authorList>
            <person name="Wibberg D.W."/>
            <person name="Jelonek L.J."/>
            <person name="Rupp O.R."/>
            <person name="Hennig M.H."/>
            <person name="Eikmeyer F.E."/>
            <person name="Goesmann A.G."/>
            <person name="Hartmann A.H."/>
            <person name="Borriss R.B."/>
            <person name="Grosch R.G."/>
            <person name="Puehler A.P."/>
            <person name="Schlueter A.S."/>
        </authorList>
    </citation>
    <scope>NUCLEOTIDE SEQUENCE [LARGE SCALE GENOMIC DNA]</scope>
    <source>
        <strain evidence="5">AG1-IB / isolate 7/3/14</strain>
    </source>
</reference>
<dbReference type="Pfam" id="PF26557">
    <property type="entry name" value="Cullin_AB"/>
    <property type="match status" value="1"/>
</dbReference>
<evidence type="ECO:0000313" key="4">
    <source>
        <dbReference type="EMBL" id="CCO28390.1"/>
    </source>
</evidence>
<dbReference type="SUPFAM" id="SSF46785">
    <property type="entry name" value="Winged helix' DNA-binding domain"/>
    <property type="match status" value="1"/>
</dbReference>
<dbReference type="Gene3D" id="1.10.10.10">
    <property type="entry name" value="Winged helix-like DNA-binding domain superfamily/Winged helix DNA-binding domain"/>
    <property type="match status" value="1"/>
</dbReference>
<dbReference type="AlphaFoldDB" id="M5BPQ1"/>
<comment type="similarity">
    <text evidence="1">Belongs to the cullin family.</text>
</comment>
<dbReference type="Proteomes" id="UP000012065">
    <property type="component" value="Unassembled WGS sequence"/>
</dbReference>
<evidence type="ECO:0000313" key="5">
    <source>
        <dbReference type="Proteomes" id="UP000012065"/>
    </source>
</evidence>
<accession>M5BPQ1</accession>
<feature type="domain" description="Cullin family profile" evidence="3">
    <location>
        <begin position="23"/>
        <end position="156"/>
    </location>
</feature>
<evidence type="ECO:0000259" key="3">
    <source>
        <dbReference type="PROSITE" id="PS50069"/>
    </source>
</evidence>
<dbReference type="InterPro" id="IPR045093">
    <property type="entry name" value="Cullin"/>
</dbReference>
<dbReference type="InterPro" id="IPR059120">
    <property type="entry name" value="Cullin-like_AB"/>
</dbReference>
<dbReference type="InterPro" id="IPR019559">
    <property type="entry name" value="Cullin_neddylation_domain"/>
</dbReference>
<dbReference type="PANTHER" id="PTHR11932">
    <property type="entry name" value="CULLIN"/>
    <property type="match status" value="1"/>
</dbReference>
<protein>
    <submittedName>
        <fullName evidence="4">Cullin-4A Short=CUL-4A</fullName>
    </submittedName>
</protein>
<dbReference type="GO" id="GO:0006511">
    <property type="term" value="P:ubiquitin-dependent protein catabolic process"/>
    <property type="evidence" value="ECO:0007669"/>
    <property type="project" value="InterPro"/>
</dbReference>